<protein>
    <submittedName>
        <fullName evidence="2">Uncharacterized protein</fullName>
    </submittedName>
</protein>
<keyword evidence="1" id="KW-0472">Membrane</keyword>
<keyword evidence="3" id="KW-1185">Reference proteome</keyword>
<keyword evidence="1" id="KW-1133">Transmembrane helix</keyword>
<accession>A0ABQ0IIW3</accession>
<evidence type="ECO:0000256" key="1">
    <source>
        <dbReference type="SAM" id="Phobius"/>
    </source>
</evidence>
<feature type="transmembrane region" description="Helical" evidence="1">
    <location>
        <begin position="63"/>
        <end position="91"/>
    </location>
</feature>
<gene>
    <name evidence="2" type="ORF">GP2_013_00110</name>
</gene>
<dbReference type="EMBL" id="BAOQ01000013">
    <property type="protein sequence ID" value="GAC83534.1"/>
    <property type="molecule type" value="Genomic_DNA"/>
</dbReference>
<evidence type="ECO:0000313" key="2">
    <source>
        <dbReference type="EMBL" id="GAC83534.1"/>
    </source>
</evidence>
<proteinExistence type="predicted"/>
<name>A0ABQ0IIW3_9ACTN</name>
<sequence>MGEQVNRLVTGGFLLSRAWHVPDMCQIHLDRVTKTAPVGAGTPSRASDTPEAIPMHRSPTLTVLATVLATLALYFVPLAALAACIELGWYAA</sequence>
<keyword evidence="1" id="KW-0812">Transmembrane</keyword>
<evidence type="ECO:0000313" key="3">
    <source>
        <dbReference type="Proteomes" id="UP000035021"/>
    </source>
</evidence>
<comment type="caution">
    <text evidence="2">The sequence shown here is derived from an EMBL/GenBank/DDBJ whole genome shotgun (WGS) entry which is preliminary data.</text>
</comment>
<organism evidence="2 3">
    <name type="scientific">Gordonia paraffinivorans NBRC 108238</name>
    <dbReference type="NCBI Taxonomy" id="1223543"/>
    <lineage>
        <taxon>Bacteria</taxon>
        <taxon>Bacillati</taxon>
        <taxon>Actinomycetota</taxon>
        <taxon>Actinomycetes</taxon>
        <taxon>Mycobacteriales</taxon>
        <taxon>Gordoniaceae</taxon>
        <taxon>Gordonia</taxon>
    </lineage>
</organism>
<dbReference type="Proteomes" id="UP000035021">
    <property type="component" value="Unassembled WGS sequence"/>
</dbReference>
<reference evidence="2 3" key="1">
    <citation type="submission" date="2013-02" db="EMBL/GenBank/DDBJ databases">
        <title>Whole genome shotgun sequence of Gordonia paraffinivorans NBRC 108238.</title>
        <authorList>
            <person name="Isaki-Nakamura S."/>
            <person name="Hosoyama A."/>
            <person name="Tsuchikane K."/>
            <person name="Ando Y."/>
            <person name="Baba S."/>
            <person name="Ohji S."/>
            <person name="Hamada M."/>
            <person name="Tamura T."/>
            <person name="Yamazoe A."/>
            <person name="Yamazaki S."/>
            <person name="Fujita N."/>
        </authorList>
    </citation>
    <scope>NUCLEOTIDE SEQUENCE [LARGE SCALE GENOMIC DNA]</scope>
    <source>
        <strain evidence="2 3">NBRC 108238</strain>
    </source>
</reference>